<feature type="compositionally biased region" description="Basic and acidic residues" evidence="4">
    <location>
        <begin position="194"/>
        <end position="205"/>
    </location>
</feature>
<feature type="domain" description="MBD" evidence="5">
    <location>
        <begin position="66"/>
        <end position="137"/>
    </location>
</feature>
<sequence length="376" mass="43501">MSRVKTKLPGSRRAEEAEESELESDNELVIDDKAGQDLEENDDENVDKNNKKSNNSEAKVSTPRQPTLTIEDTEGVPEGWKRKISQRMTGKSAGKYDVYIFSPEGKKFRSRPELMAHIEEAKLDYTIDDFSFRYKTSPGAKIRTPKQTPPAAKKAKPMKRPLLEKTEQAKSKRKKTKVPKSRAPAAARGPRRVLQPDDSKKDKAITRTLRSRGRTSPYFKTTPSSLQSKVKGEKWTPPKSPYNLVQENLFHDPWKLLVATIFLNKTTGVKAIPILWQFLDKYPSPEVTQRADWKPIADMIWTLGLHEKRAKMIIRFSDEFLTKDWTYPEELFGIGKYGNDSYRIFCVNEWRQVKPTDHMLNKYHDWLKENWKELGI</sequence>
<comment type="caution">
    <text evidence="6">The sequence shown here is derived from an EMBL/GenBank/DDBJ whole genome shotgun (WGS) entry which is preliminary data.</text>
</comment>
<dbReference type="SUPFAM" id="SSF54171">
    <property type="entry name" value="DNA-binding domain"/>
    <property type="match status" value="1"/>
</dbReference>
<proteinExistence type="predicted"/>
<organism evidence="6 7">
    <name type="scientific">Stichopus japonicus</name>
    <name type="common">Sea cucumber</name>
    <dbReference type="NCBI Taxonomy" id="307972"/>
    <lineage>
        <taxon>Eukaryota</taxon>
        <taxon>Metazoa</taxon>
        <taxon>Echinodermata</taxon>
        <taxon>Eleutherozoa</taxon>
        <taxon>Echinozoa</taxon>
        <taxon>Holothuroidea</taxon>
        <taxon>Aspidochirotacea</taxon>
        <taxon>Aspidochirotida</taxon>
        <taxon>Stichopodidae</taxon>
        <taxon>Apostichopus</taxon>
    </lineage>
</organism>
<dbReference type="Gene3D" id="3.30.890.10">
    <property type="entry name" value="Methyl-cpg-binding Protein 2, Chain A"/>
    <property type="match status" value="1"/>
</dbReference>
<dbReference type="Gene3D" id="1.10.340.30">
    <property type="entry name" value="Hypothetical protein, domain 2"/>
    <property type="match status" value="1"/>
</dbReference>
<evidence type="ECO:0000256" key="4">
    <source>
        <dbReference type="SAM" id="MobiDB-lite"/>
    </source>
</evidence>
<dbReference type="STRING" id="307972.A0A2G8K7N5"/>
<dbReference type="EMBL" id="MRZV01000812">
    <property type="protein sequence ID" value="PIK43963.1"/>
    <property type="molecule type" value="Genomic_DNA"/>
</dbReference>
<evidence type="ECO:0000256" key="2">
    <source>
        <dbReference type="ARBA" id="ARBA00022553"/>
    </source>
</evidence>
<feature type="compositionally biased region" description="Basic residues" evidence="4">
    <location>
        <begin position="171"/>
        <end position="180"/>
    </location>
</feature>
<feature type="compositionally biased region" description="Acidic residues" evidence="4">
    <location>
        <begin position="16"/>
        <end position="29"/>
    </location>
</feature>
<reference evidence="6 7" key="1">
    <citation type="journal article" date="2017" name="PLoS Biol.">
        <title>The sea cucumber genome provides insights into morphological evolution and visceral regeneration.</title>
        <authorList>
            <person name="Zhang X."/>
            <person name="Sun L."/>
            <person name="Yuan J."/>
            <person name="Sun Y."/>
            <person name="Gao Y."/>
            <person name="Zhang L."/>
            <person name="Li S."/>
            <person name="Dai H."/>
            <person name="Hamel J.F."/>
            <person name="Liu C."/>
            <person name="Yu Y."/>
            <person name="Liu S."/>
            <person name="Lin W."/>
            <person name="Guo K."/>
            <person name="Jin S."/>
            <person name="Xu P."/>
            <person name="Storey K.B."/>
            <person name="Huan P."/>
            <person name="Zhang T."/>
            <person name="Zhou Y."/>
            <person name="Zhang J."/>
            <person name="Lin C."/>
            <person name="Li X."/>
            <person name="Xing L."/>
            <person name="Huo D."/>
            <person name="Sun M."/>
            <person name="Wang L."/>
            <person name="Mercier A."/>
            <person name="Li F."/>
            <person name="Yang H."/>
            <person name="Xiang J."/>
        </authorList>
    </citation>
    <scope>NUCLEOTIDE SEQUENCE [LARGE SCALE GENOMIC DNA]</scope>
    <source>
        <strain evidence="6">Shaxun</strain>
        <tissue evidence="6">Muscle</tissue>
    </source>
</reference>
<feature type="compositionally biased region" description="Basic and acidic residues" evidence="4">
    <location>
        <begin position="161"/>
        <end position="170"/>
    </location>
</feature>
<dbReference type="OrthoDB" id="10265068at2759"/>
<protein>
    <submittedName>
        <fullName evidence="6">Putative methyl-CpG-binding domain protein 4</fullName>
    </submittedName>
</protein>
<feature type="compositionally biased region" description="Low complexity" evidence="4">
    <location>
        <begin position="52"/>
        <end position="61"/>
    </location>
</feature>
<dbReference type="SUPFAM" id="SSF48150">
    <property type="entry name" value="DNA-glycosylase"/>
    <property type="match status" value="1"/>
</dbReference>
<dbReference type="Proteomes" id="UP000230750">
    <property type="component" value="Unassembled WGS sequence"/>
</dbReference>
<evidence type="ECO:0000256" key="1">
    <source>
        <dbReference type="ARBA" id="ARBA00004123"/>
    </source>
</evidence>
<accession>A0A2G8K7N5</accession>
<dbReference type="Pfam" id="PF01429">
    <property type="entry name" value="MBD"/>
    <property type="match status" value="1"/>
</dbReference>
<keyword evidence="7" id="KW-1185">Reference proteome</keyword>
<dbReference type="InterPro" id="IPR001739">
    <property type="entry name" value="Methyl_CpG_DNA-bd"/>
</dbReference>
<dbReference type="AlphaFoldDB" id="A0A2G8K7N5"/>
<keyword evidence="2" id="KW-0597">Phosphoprotein</keyword>
<dbReference type="InterPro" id="IPR045138">
    <property type="entry name" value="MeCP2/MBD4"/>
</dbReference>
<feature type="region of interest" description="Disordered" evidence="4">
    <location>
        <begin position="136"/>
        <end position="224"/>
    </location>
</feature>
<name>A0A2G8K7N5_STIJA</name>
<dbReference type="InterPro" id="IPR016177">
    <property type="entry name" value="DNA-bd_dom_sf"/>
</dbReference>
<dbReference type="PANTHER" id="PTHR15074:SF0">
    <property type="entry name" value="METHYL-CPG-BINDING DOMAIN PROTEIN 4-LIKE PROTEIN"/>
    <property type="match status" value="1"/>
</dbReference>
<dbReference type="InterPro" id="IPR011257">
    <property type="entry name" value="DNA_glycosylase"/>
</dbReference>
<dbReference type="GO" id="GO:0003677">
    <property type="term" value="F:DNA binding"/>
    <property type="evidence" value="ECO:0007669"/>
    <property type="project" value="InterPro"/>
</dbReference>
<evidence type="ECO:0000313" key="6">
    <source>
        <dbReference type="EMBL" id="PIK43963.1"/>
    </source>
</evidence>
<dbReference type="PANTHER" id="PTHR15074">
    <property type="entry name" value="METHYL-CPG-BINDING PROTEIN"/>
    <property type="match status" value="1"/>
</dbReference>
<gene>
    <name evidence="6" type="ORF">BSL78_19195</name>
</gene>
<dbReference type="SMART" id="SM00391">
    <property type="entry name" value="MBD"/>
    <property type="match status" value="1"/>
</dbReference>
<feature type="region of interest" description="Disordered" evidence="4">
    <location>
        <begin position="1"/>
        <end position="92"/>
    </location>
</feature>
<evidence type="ECO:0000259" key="5">
    <source>
        <dbReference type="PROSITE" id="PS50982"/>
    </source>
</evidence>
<dbReference type="FunFam" id="1.10.340.30:FF:000007">
    <property type="entry name" value="Methyl-CpG-binding domain protein 4"/>
    <property type="match status" value="1"/>
</dbReference>
<dbReference type="GO" id="GO:0005634">
    <property type="term" value="C:nucleus"/>
    <property type="evidence" value="ECO:0007669"/>
    <property type="project" value="UniProtKB-SubCell"/>
</dbReference>
<dbReference type="GO" id="GO:0006281">
    <property type="term" value="P:DNA repair"/>
    <property type="evidence" value="ECO:0007669"/>
    <property type="project" value="InterPro"/>
</dbReference>
<dbReference type="PROSITE" id="PS50982">
    <property type="entry name" value="MBD"/>
    <property type="match status" value="1"/>
</dbReference>
<evidence type="ECO:0000256" key="3">
    <source>
        <dbReference type="ARBA" id="ARBA00023242"/>
    </source>
</evidence>
<dbReference type="GO" id="GO:0003824">
    <property type="term" value="F:catalytic activity"/>
    <property type="evidence" value="ECO:0007669"/>
    <property type="project" value="InterPro"/>
</dbReference>
<keyword evidence="3" id="KW-0539">Nucleus</keyword>
<comment type="subcellular location">
    <subcellularLocation>
        <location evidence="1">Nucleus</location>
    </subcellularLocation>
</comment>
<evidence type="ECO:0000313" key="7">
    <source>
        <dbReference type="Proteomes" id="UP000230750"/>
    </source>
</evidence>